<dbReference type="EMBL" id="RDFA01000003">
    <property type="protein sequence ID" value="RXK49417.1"/>
    <property type="molecule type" value="Genomic_DNA"/>
</dbReference>
<comment type="caution">
    <text evidence="2">The sequence shown here is derived from an EMBL/GenBank/DDBJ whole genome shotgun (WGS) entry which is preliminary data.</text>
</comment>
<dbReference type="InterPro" id="IPR058440">
    <property type="entry name" value="DUF8127"/>
</dbReference>
<dbReference type="OrthoDB" id="240638at2157"/>
<dbReference type="AlphaFoldDB" id="A0A498KW25"/>
<dbReference type="Pfam" id="PF26448">
    <property type="entry name" value="DUF8127"/>
    <property type="match status" value="1"/>
</dbReference>
<sequence>MVARGWSPAKRTRIGFYLVVGLSLVLNPLLVGAFDLGGPRHQYRSYEVSVVSFGDRVRVAAGESHGVITVSGVRGVGCDEFTITPSWRCTFEEHVAEAGSLTVETTKYEGPNDPFVHLQDGYFRRTFTEKNDTTTISLEPVDARTVIETVGDDLDETPAPLARAVRHGSARSTLEYETGRYVVDGDQYYYVSRDGQYDGLPGRWGLSALGALIGLALLARGHRLRIERHTRD</sequence>
<dbReference type="Proteomes" id="UP000289691">
    <property type="component" value="Unassembled WGS sequence"/>
</dbReference>
<accession>A0A498KW25</accession>
<protein>
    <submittedName>
        <fullName evidence="2">Uncharacterized protein</fullName>
    </submittedName>
</protein>
<organism evidence="2 3">
    <name type="scientific">Halorientalis pallida</name>
    <dbReference type="NCBI Taxonomy" id="2479928"/>
    <lineage>
        <taxon>Archaea</taxon>
        <taxon>Methanobacteriati</taxon>
        <taxon>Methanobacteriota</taxon>
        <taxon>Stenosarchaea group</taxon>
        <taxon>Halobacteria</taxon>
        <taxon>Halobacteriales</taxon>
        <taxon>Haloarculaceae</taxon>
        <taxon>Halorientalis</taxon>
    </lineage>
</organism>
<proteinExistence type="predicted"/>
<keyword evidence="1" id="KW-1133">Transmembrane helix</keyword>
<evidence type="ECO:0000313" key="3">
    <source>
        <dbReference type="Proteomes" id="UP000289691"/>
    </source>
</evidence>
<evidence type="ECO:0000313" key="2">
    <source>
        <dbReference type="EMBL" id="RXK49417.1"/>
    </source>
</evidence>
<name>A0A498KW25_9EURY</name>
<keyword evidence="1" id="KW-0812">Transmembrane</keyword>
<feature type="transmembrane region" description="Helical" evidence="1">
    <location>
        <begin position="14"/>
        <end position="34"/>
    </location>
</feature>
<gene>
    <name evidence="2" type="ORF">EAF64_10925</name>
</gene>
<evidence type="ECO:0000256" key="1">
    <source>
        <dbReference type="SAM" id="Phobius"/>
    </source>
</evidence>
<reference evidence="2 3" key="1">
    <citation type="submission" date="2019-01" db="EMBL/GenBank/DDBJ databases">
        <title>Halorientalis sp. F13-25 a new haloarchaeum isolated from hypersaline water.</title>
        <authorList>
            <person name="Ana D.-V."/>
            <person name="Cristina S.-P."/>
            <person name="Antonio V."/>
        </authorList>
    </citation>
    <scope>NUCLEOTIDE SEQUENCE [LARGE SCALE GENOMIC DNA]</scope>
    <source>
        <strain evidence="2 3">F13-25</strain>
    </source>
</reference>
<dbReference type="RefSeq" id="WP_129069013.1">
    <property type="nucleotide sequence ID" value="NZ_RDFA01000003.1"/>
</dbReference>
<keyword evidence="3" id="KW-1185">Reference proteome</keyword>
<keyword evidence="1" id="KW-0472">Membrane</keyword>